<dbReference type="EMBL" id="JACYXC010000001">
    <property type="protein sequence ID" value="MBH5334292.1"/>
    <property type="molecule type" value="Genomic_DNA"/>
</dbReference>
<evidence type="ECO:0000256" key="7">
    <source>
        <dbReference type="ARBA" id="ARBA00023157"/>
    </source>
</evidence>
<dbReference type="InterPro" id="IPR006311">
    <property type="entry name" value="TAT_signal"/>
</dbReference>
<evidence type="ECO:0000256" key="4">
    <source>
        <dbReference type="ARBA" id="ARBA00022723"/>
    </source>
</evidence>
<dbReference type="Gene3D" id="2.102.10.10">
    <property type="entry name" value="Rieske [2Fe-2S] iron-sulphur domain"/>
    <property type="match status" value="1"/>
</dbReference>
<dbReference type="Proteomes" id="UP000807371">
    <property type="component" value="Unassembled WGS sequence"/>
</dbReference>
<comment type="cofactor">
    <cofactor evidence="9">
        <name>[2Fe-2S] cluster</name>
        <dbReference type="ChEBI" id="CHEBI:190135"/>
    </cofactor>
</comment>
<dbReference type="Pfam" id="PF00355">
    <property type="entry name" value="Rieske"/>
    <property type="match status" value="1"/>
</dbReference>
<evidence type="ECO:0000256" key="1">
    <source>
        <dbReference type="ARBA" id="ARBA00002494"/>
    </source>
</evidence>
<evidence type="ECO:0000313" key="13">
    <source>
        <dbReference type="Proteomes" id="UP000807371"/>
    </source>
</evidence>
<dbReference type="PROSITE" id="PS51318">
    <property type="entry name" value="TAT"/>
    <property type="match status" value="1"/>
</dbReference>
<proteinExistence type="predicted"/>
<evidence type="ECO:0000256" key="3">
    <source>
        <dbReference type="ARBA" id="ARBA00022714"/>
    </source>
</evidence>
<feature type="domain" description="Rieske" evidence="11">
    <location>
        <begin position="45"/>
        <end position="138"/>
    </location>
</feature>
<accession>A0ABS0NGM4</accession>
<evidence type="ECO:0000259" key="11">
    <source>
        <dbReference type="PROSITE" id="PS51296"/>
    </source>
</evidence>
<keyword evidence="13" id="KW-1185">Reference proteome</keyword>
<dbReference type="RefSeq" id="WP_197988008.1">
    <property type="nucleotide sequence ID" value="NZ_JACYXC010000001.1"/>
</dbReference>
<dbReference type="InterPro" id="IPR005805">
    <property type="entry name" value="Rieske_Fe-S_prot_C"/>
</dbReference>
<dbReference type="PANTHER" id="PTHR10134">
    <property type="entry name" value="CYTOCHROME B-C1 COMPLEX SUBUNIT RIESKE, MITOCHONDRIAL"/>
    <property type="match status" value="1"/>
</dbReference>
<evidence type="ECO:0000256" key="2">
    <source>
        <dbReference type="ARBA" id="ARBA00015816"/>
    </source>
</evidence>
<gene>
    <name evidence="12" type="ORF">IHE55_05515</name>
</gene>
<evidence type="ECO:0000256" key="6">
    <source>
        <dbReference type="ARBA" id="ARBA00023014"/>
    </source>
</evidence>
<dbReference type="InterPro" id="IPR036922">
    <property type="entry name" value="Rieske_2Fe-2S_sf"/>
</dbReference>
<dbReference type="SUPFAM" id="SSF50022">
    <property type="entry name" value="ISP domain"/>
    <property type="match status" value="1"/>
</dbReference>
<organism evidence="12 13">
    <name type="scientific">Streptomyces pactum</name>
    <dbReference type="NCBI Taxonomy" id="68249"/>
    <lineage>
        <taxon>Bacteria</taxon>
        <taxon>Bacillati</taxon>
        <taxon>Actinomycetota</taxon>
        <taxon>Actinomycetes</taxon>
        <taxon>Kitasatosporales</taxon>
        <taxon>Streptomycetaceae</taxon>
        <taxon>Streptomyces</taxon>
    </lineage>
</organism>
<dbReference type="PRINTS" id="PR00162">
    <property type="entry name" value="RIESKE"/>
</dbReference>
<keyword evidence="3" id="KW-0001">2Fe-2S</keyword>
<keyword evidence="5" id="KW-0408">Iron</keyword>
<evidence type="ECO:0000313" key="12">
    <source>
        <dbReference type="EMBL" id="MBH5334292.1"/>
    </source>
</evidence>
<dbReference type="CDD" id="cd03467">
    <property type="entry name" value="Rieske"/>
    <property type="match status" value="1"/>
</dbReference>
<protein>
    <recommendedName>
        <fullName evidence="2">Cytochrome bc1 complex Rieske iron-sulfur subunit</fullName>
    </recommendedName>
    <alternativeName>
        <fullName evidence="8">Cytochrome bc1 reductase complex subunit QcrA</fullName>
    </alternativeName>
</protein>
<keyword evidence="7" id="KW-1015">Disulfide bond</keyword>
<dbReference type="InterPro" id="IPR014349">
    <property type="entry name" value="Rieske_Fe-S_prot"/>
</dbReference>
<dbReference type="InterPro" id="IPR017941">
    <property type="entry name" value="Rieske_2Fe-2S"/>
</dbReference>
<sequence>MSSQPPARRTVLRGAALAGAAGMGVAATACGGEVGAKASATPTAPVDLGSPDEVPAGGTKIFREDRVLVTQVAEGEYKAFSAVCTHRNCVLNGLREDRATCSCHGSEFDTRTGKVVTGPAVAPLPPVPVRTEGGRLIIGPES</sequence>
<evidence type="ECO:0000256" key="9">
    <source>
        <dbReference type="ARBA" id="ARBA00034078"/>
    </source>
</evidence>
<comment type="caution">
    <text evidence="12">The sequence shown here is derived from an EMBL/GenBank/DDBJ whole genome shotgun (WGS) entry which is preliminary data.</text>
</comment>
<evidence type="ECO:0000256" key="10">
    <source>
        <dbReference type="SAM" id="MobiDB-lite"/>
    </source>
</evidence>
<feature type="region of interest" description="Disordered" evidence="10">
    <location>
        <begin position="38"/>
        <end position="57"/>
    </location>
</feature>
<reference evidence="12 13" key="1">
    <citation type="submission" date="2020-09" db="EMBL/GenBank/DDBJ databases">
        <title>Biosynthesis of the nuclear factor of activated T cells inhibitor NFAT-133 and its congeners in Streptomyces pactum.</title>
        <authorList>
            <person name="Zhou W."/>
            <person name="Posri P."/>
            <person name="Abugrain M.E."/>
            <person name="Weisberg A.J."/>
            <person name="Chang J.H."/>
            <person name="Mahmud T."/>
        </authorList>
    </citation>
    <scope>NUCLEOTIDE SEQUENCE [LARGE SCALE GENOMIC DNA]</scope>
    <source>
        <strain evidence="12 13">ATCC 27456</strain>
    </source>
</reference>
<evidence type="ECO:0000256" key="5">
    <source>
        <dbReference type="ARBA" id="ARBA00023004"/>
    </source>
</evidence>
<comment type="function">
    <text evidence="1">Iron-sulfur subunit of the cytochrome bc1 complex, an essential component of the respiratory electron transport chain required for ATP synthesis. The bc1 complex catalyzes the oxidation of menaquinol and the reduction of cytochrome c in the respiratory chain. The bc1 complex operates through a Q-cycle mechanism that couples electron transfer to generation of the proton gradient that drives ATP synthesis.</text>
</comment>
<keyword evidence="6" id="KW-0411">Iron-sulfur</keyword>
<evidence type="ECO:0000256" key="8">
    <source>
        <dbReference type="ARBA" id="ARBA00029586"/>
    </source>
</evidence>
<dbReference type="PROSITE" id="PS51296">
    <property type="entry name" value="RIESKE"/>
    <property type="match status" value="1"/>
</dbReference>
<name>A0ABS0NGM4_9ACTN</name>
<keyword evidence="4" id="KW-0479">Metal-binding</keyword>